<dbReference type="PANTHER" id="PTHR45695:SF37">
    <property type="entry name" value="FREE FATTY ACID RECEPTOR 4-LIKE"/>
    <property type="match status" value="1"/>
</dbReference>
<comment type="caution">
    <text evidence="10">The sequence shown here is derived from an EMBL/GenBank/DDBJ whole genome shotgun (WGS) entry which is preliminary data.</text>
</comment>
<feature type="transmembrane region" description="Helical" evidence="8">
    <location>
        <begin position="75"/>
        <end position="98"/>
    </location>
</feature>
<dbReference type="InterPro" id="IPR000276">
    <property type="entry name" value="GPCR_Rhodpsn"/>
</dbReference>
<feature type="transmembrane region" description="Helical" evidence="8">
    <location>
        <begin position="172"/>
        <end position="191"/>
    </location>
</feature>
<keyword evidence="5 8" id="KW-0472">Membrane</keyword>
<evidence type="ECO:0000256" key="6">
    <source>
        <dbReference type="ARBA" id="ARBA00023170"/>
    </source>
</evidence>
<dbReference type="Proteomes" id="UP001066276">
    <property type="component" value="Chromosome 6"/>
</dbReference>
<keyword evidence="6" id="KW-0675">Receptor</keyword>
<feature type="domain" description="G-protein coupled receptors family 1 profile" evidence="9">
    <location>
        <begin position="64"/>
        <end position="191"/>
    </location>
</feature>
<dbReference type="AlphaFoldDB" id="A0AAV7QTD5"/>
<evidence type="ECO:0000313" key="11">
    <source>
        <dbReference type="Proteomes" id="UP001066276"/>
    </source>
</evidence>
<dbReference type="Gene3D" id="1.20.1070.10">
    <property type="entry name" value="Rhodopsin 7-helix transmembrane proteins"/>
    <property type="match status" value="1"/>
</dbReference>
<dbReference type="GO" id="GO:0005886">
    <property type="term" value="C:plasma membrane"/>
    <property type="evidence" value="ECO:0007669"/>
    <property type="project" value="TreeGrafter"/>
</dbReference>
<dbReference type="InterPro" id="IPR017452">
    <property type="entry name" value="GPCR_Rhodpsn_7TM"/>
</dbReference>
<keyword evidence="3 8" id="KW-1133">Transmembrane helix</keyword>
<evidence type="ECO:0000256" key="4">
    <source>
        <dbReference type="ARBA" id="ARBA00023040"/>
    </source>
</evidence>
<feature type="transmembrane region" description="Helical" evidence="8">
    <location>
        <begin position="136"/>
        <end position="160"/>
    </location>
</feature>
<evidence type="ECO:0000256" key="5">
    <source>
        <dbReference type="ARBA" id="ARBA00023136"/>
    </source>
</evidence>
<gene>
    <name evidence="10" type="ORF">NDU88_007956</name>
</gene>
<reference evidence="10" key="1">
    <citation type="journal article" date="2022" name="bioRxiv">
        <title>Sequencing and chromosome-scale assembly of the giantPleurodeles waltlgenome.</title>
        <authorList>
            <person name="Brown T."/>
            <person name="Elewa A."/>
            <person name="Iarovenko S."/>
            <person name="Subramanian E."/>
            <person name="Araus A.J."/>
            <person name="Petzold A."/>
            <person name="Susuki M."/>
            <person name="Suzuki K.-i.T."/>
            <person name="Hayashi T."/>
            <person name="Toyoda A."/>
            <person name="Oliveira C."/>
            <person name="Osipova E."/>
            <person name="Leigh N.D."/>
            <person name="Simon A."/>
            <person name="Yun M.H."/>
        </authorList>
    </citation>
    <scope>NUCLEOTIDE SEQUENCE</scope>
    <source>
        <strain evidence="10">20211129_DDA</strain>
        <tissue evidence="10">Liver</tissue>
    </source>
</reference>
<dbReference type="EMBL" id="JANPWB010000010">
    <property type="protein sequence ID" value="KAJ1141628.1"/>
    <property type="molecule type" value="Genomic_DNA"/>
</dbReference>
<name>A0AAV7QTD5_PLEWA</name>
<dbReference type="Pfam" id="PF00001">
    <property type="entry name" value="7tm_1"/>
    <property type="match status" value="1"/>
</dbReference>
<keyword evidence="7" id="KW-0807">Transducer</keyword>
<evidence type="ECO:0000256" key="3">
    <source>
        <dbReference type="ARBA" id="ARBA00022989"/>
    </source>
</evidence>
<comment type="subcellular location">
    <subcellularLocation>
        <location evidence="1">Membrane</location>
        <topology evidence="1">Multi-pass membrane protein</topology>
    </subcellularLocation>
</comment>
<keyword evidence="11" id="KW-1185">Reference proteome</keyword>
<keyword evidence="2 8" id="KW-0812">Transmembrane</keyword>
<dbReference type="GO" id="GO:0004930">
    <property type="term" value="F:G protein-coupled receptor activity"/>
    <property type="evidence" value="ECO:0007669"/>
    <property type="project" value="UniProtKB-KW"/>
</dbReference>
<evidence type="ECO:0000313" key="10">
    <source>
        <dbReference type="EMBL" id="KAJ1141628.1"/>
    </source>
</evidence>
<sequence>MDTSSGRALRQSRDCGANEMKMIRKDRLKYGRGSGEEAKKAQMDRTRREVVQRPLWPWQDFQVCTMIWPSVAAEIVWDVLFVVLDFLIPGLSIVIGYTKIFKVTKETRRNLTMSTAYVESQQLLVSQKDYKLFRTLLVLMCSFFLMWSPIVITVLLILVRNFKQDFQISSTFFFWIMTFTFANSALNPILYNVSDVRHKWWQVICCRLSDKKMDSSDTTVPKNEKEQPDLAIIAK</sequence>
<accession>A0AAV7QTD5</accession>
<evidence type="ECO:0000256" key="8">
    <source>
        <dbReference type="SAM" id="Phobius"/>
    </source>
</evidence>
<protein>
    <recommendedName>
        <fullName evidence="9">G-protein coupled receptors family 1 profile domain-containing protein</fullName>
    </recommendedName>
</protein>
<proteinExistence type="predicted"/>
<dbReference type="PROSITE" id="PS50262">
    <property type="entry name" value="G_PROTEIN_RECEP_F1_2"/>
    <property type="match status" value="1"/>
</dbReference>
<evidence type="ECO:0000259" key="9">
    <source>
        <dbReference type="PROSITE" id="PS50262"/>
    </source>
</evidence>
<dbReference type="PANTHER" id="PTHR45695">
    <property type="entry name" value="LEUCOKININ RECEPTOR-RELATED"/>
    <property type="match status" value="1"/>
</dbReference>
<dbReference type="PRINTS" id="PR00237">
    <property type="entry name" value="GPCRRHODOPSN"/>
</dbReference>
<dbReference type="CDD" id="cd00637">
    <property type="entry name" value="7tm_classA_rhodopsin-like"/>
    <property type="match status" value="1"/>
</dbReference>
<keyword evidence="4" id="KW-0297">G-protein coupled receptor</keyword>
<dbReference type="SUPFAM" id="SSF81321">
    <property type="entry name" value="Family A G protein-coupled receptor-like"/>
    <property type="match status" value="1"/>
</dbReference>
<evidence type="ECO:0000256" key="7">
    <source>
        <dbReference type="ARBA" id="ARBA00023224"/>
    </source>
</evidence>
<organism evidence="10 11">
    <name type="scientific">Pleurodeles waltl</name>
    <name type="common">Iberian ribbed newt</name>
    <dbReference type="NCBI Taxonomy" id="8319"/>
    <lineage>
        <taxon>Eukaryota</taxon>
        <taxon>Metazoa</taxon>
        <taxon>Chordata</taxon>
        <taxon>Craniata</taxon>
        <taxon>Vertebrata</taxon>
        <taxon>Euteleostomi</taxon>
        <taxon>Amphibia</taxon>
        <taxon>Batrachia</taxon>
        <taxon>Caudata</taxon>
        <taxon>Salamandroidea</taxon>
        <taxon>Salamandridae</taxon>
        <taxon>Pleurodelinae</taxon>
        <taxon>Pleurodeles</taxon>
    </lineage>
</organism>
<evidence type="ECO:0000256" key="1">
    <source>
        <dbReference type="ARBA" id="ARBA00004141"/>
    </source>
</evidence>
<evidence type="ECO:0000256" key="2">
    <source>
        <dbReference type="ARBA" id="ARBA00022692"/>
    </source>
</evidence>